<comment type="similarity">
    <text evidence="5">Belongs to the WD repeat MORG1 family.</text>
</comment>
<feature type="repeat" description="WD" evidence="6">
    <location>
        <begin position="116"/>
        <end position="151"/>
    </location>
</feature>
<dbReference type="Proteomes" id="UP000650467">
    <property type="component" value="Unassembled WGS sequence"/>
</dbReference>
<dbReference type="InterPro" id="IPR051980">
    <property type="entry name" value="WD_repeat_MORG1"/>
</dbReference>
<dbReference type="InterPro" id="IPR036322">
    <property type="entry name" value="WD40_repeat_dom_sf"/>
</dbReference>
<gene>
    <name evidence="8" type="ORF">HXX76_007925</name>
</gene>
<dbReference type="GO" id="GO:0005737">
    <property type="term" value="C:cytoplasm"/>
    <property type="evidence" value="ECO:0007669"/>
    <property type="project" value="UniProtKB-SubCell"/>
</dbReference>
<evidence type="ECO:0000256" key="2">
    <source>
        <dbReference type="ARBA" id="ARBA00022490"/>
    </source>
</evidence>
<evidence type="ECO:0000256" key="7">
    <source>
        <dbReference type="SAM" id="MobiDB-lite"/>
    </source>
</evidence>
<organism evidence="8 9">
    <name type="scientific">Chlamydomonas incerta</name>
    <dbReference type="NCBI Taxonomy" id="51695"/>
    <lineage>
        <taxon>Eukaryota</taxon>
        <taxon>Viridiplantae</taxon>
        <taxon>Chlorophyta</taxon>
        <taxon>core chlorophytes</taxon>
        <taxon>Chlorophyceae</taxon>
        <taxon>CS clade</taxon>
        <taxon>Chlamydomonadales</taxon>
        <taxon>Chlamydomonadaceae</taxon>
        <taxon>Chlamydomonas</taxon>
    </lineage>
</organism>
<dbReference type="PRINTS" id="PR00320">
    <property type="entry name" value="GPROTEINBRPT"/>
</dbReference>
<dbReference type="PROSITE" id="PS50082">
    <property type="entry name" value="WD_REPEATS_2"/>
    <property type="match status" value="4"/>
</dbReference>
<dbReference type="InterPro" id="IPR001680">
    <property type="entry name" value="WD40_rpt"/>
</dbReference>
<dbReference type="PROSITE" id="PS00678">
    <property type="entry name" value="WD_REPEATS_1"/>
    <property type="match status" value="1"/>
</dbReference>
<dbReference type="Pfam" id="PF00400">
    <property type="entry name" value="WD40"/>
    <property type="match status" value="5"/>
</dbReference>
<dbReference type="InterPro" id="IPR020472">
    <property type="entry name" value="WD40_PAC1"/>
</dbReference>
<dbReference type="SMART" id="SM00320">
    <property type="entry name" value="WD40"/>
    <property type="match status" value="7"/>
</dbReference>
<dbReference type="SUPFAM" id="SSF50978">
    <property type="entry name" value="WD40 repeat-like"/>
    <property type="match status" value="1"/>
</dbReference>
<evidence type="ECO:0000256" key="6">
    <source>
        <dbReference type="PROSITE-ProRule" id="PRU00221"/>
    </source>
</evidence>
<dbReference type="Gene3D" id="2.130.10.10">
    <property type="entry name" value="YVTN repeat-like/Quinoprotein amine dehydrogenase"/>
    <property type="match status" value="2"/>
</dbReference>
<name>A0A835SVX7_CHLIN</name>
<keyword evidence="3 6" id="KW-0853">WD repeat</keyword>
<accession>A0A835SVX7</accession>
<evidence type="ECO:0000313" key="8">
    <source>
        <dbReference type="EMBL" id="KAG2434199.1"/>
    </source>
</evidence>
<dbReference type="AlphaFoldDB" id="A0A835SVX7"/>
<keyword evidence="9" id="KW-1185">Reference proteome</keyword>
<dbReference type="PANTHER" id="PTHR22842:SF3">
    <property type="entry name" value="WD REPEAT DOMAIN-CONTAINING PROTEIN 83"/>
    <property type="match status" value="1"/>
</dbReference>
<dbReference type="PANTHER" id="PTHR22842">
    <property type="entry name" value="WD40 REPEAT PROTEIN"/>
    <property type="match status" value="1"/>
</dbReference>
<evidence type="ECO:0000313" key="9">
    <source>
        <dbReference type="Proteomes" id="UP000650467"/>
    </source>
</evidence>
<comment type="subcellular location">
    <subcellularLocation>
        <location evidence="1">Cytoplasm</location>
    </subcellularLocation>
</comment>
<keyword evidence="4" id="KW-0677">Repeat</keyword>
<keyword evidence="2" id="KW-0963">Cytoplasm</keyword>
<feature type="region of interest" description="Disordered" evidence="7">
    <location>
        <begin position="1"/>
        <end position="28"/>
    </location>
</feature>
<dbReference type="InterPro" id="IPR015943">
    <property type="entry name" value="WD40/YVTN_repeat-like_dom_sf"/>
</dbReference>
<dbReference type="InterPro" id="IPR019775">
    <property type="entry name" value="WD40_repeat_CS"/>
</dbReference>
<feature type="repeat" description="WD" evidence="6">
    <location>
        <begin position="287"/>
        <end position="318"/>
    </location>
</feature>
<proteinExistence type="inferred from homology"/>
<evidence type="ECO:0000256" key="1">
    <source>
        <dbReference type="ARBA" id="ARBA00004496"/>
    </source>
</evidence>
<feature type="repeat" description="WD" evidence="6">
    <location>
        <begin position="32"/>
        <end position="73"/>
    </location>
</feature>
<dbReference type="EMBL" id="JAEHOC010000017">
    <property type="protein sequence ID" value="KAG2434199.1"/>
    <property type="molecule type" value="Genomic_DNA"/>
</dbReference>
<sequence>MAHYPKLPEEYEDDELSGGRHASLPSKEQRVLRGHEGAVLAVRFNPQGSYCLSCGKDRTIRLWNPHSGVLVKTYAGHGYEVRDAAVCRDNSKFASVGGDKPVFLWDVASGNFIRKLRGHDGTINAVRWAAEDQVLLTAGYDQCVKVWDMKSRSIDPIQVIKGFQDSVTAVLACGHSIVAASVDGTVRRFDVRTGTALTDRLHHPVTGLAVTADGLCVLAACLDSCLRLLDAGSGQQLATYSAPGYLHESVKMDCCLTPSDAYVVGSSETGEVFYWDLVDSDRVVASFKAHGGVVTSMAMHPDGQLLLTSSVDGSVKVWGKTGVGAEGGEAEEEEEEEED</sequence>
<dbReference type="GO" id="GO:0071013">
    <property type="term" value="C:catalytic step 2 spliceosome"/>
    <property type="evidence" value="ECO:0007669"/>
    <property type="project" value="TreeGrafter"/>
</dbReference>
<evidence type="ECO:0000256" key="3">
    <source>
        <dbReference type="ARBA" id="ARBA00022574"/>
    </source>
</evidence>
<evidence type="ECO:0000256" key="5">
    <source>
        <dbReference type="ARBA" id="ARBA00038145"/>
    </source>
</evidence>
<evidence type="ECO:0000256" key="4">
    <source>
        <dbReference type="ARBA" id="ARBA00022737"/>
    </source>
</evidence>
<dbReference type="OrthoDB" id="71437at2759"/>
<dbReference type="PROSITE" id="PS50294">
    <property type="entry name" value="WD_REPEATS_REGION"/>
    <property type="match status" value="3"/>
</dbReference>
<dbReference type="GO" id="GO:0000398">
    <property type="term" value="P:mRNA splicing, via spliceosome"/>
    <property type="evidence" value="ECO:0007669"/>
    <property type="project" value="TreeGrafter"/>
</dbReference>
<feature type="repeat" description="WD" evidence="6">
    <location>
        <begin position="74"/>
        <end position="115"/>
    </location>
</feature>
<dbReference type="CDD" id="cd00200">
    <property type="entry name" value="WD40"/>
    <property type="match status" value="1"/>
</dbReference>
<reference evidence="8" key="1">
    <citation type="journal article" date="2020" name="bioRxiv">
        <title>Comparative genomics of Chlamydomonas.</title>
        <authorList>
            <person name="Craig R.J."/>
            <person name="Hasan A.R."/>
            <person name="Ness R.W."/>
            <person name="Keightley P.D."/>
        </authorList>
    </citation>
    <scope>NUCLEOTIDE SEQUENCE</scope>
    <source>
        <strain evidence="8">SAG 7.73</strain>
    </source>
</reference>
<comment type="caution">
    <text evidence="8">The sequence shown here is derived from an EMBL/GenBank/DDBJ whole genome shotgun (WGS) entry which is preliminary data.</text>
</comment>
<protein>
    <submittedName>
        <fullName evidence="8">Uncharacterized protein</fullName>
    </submittedName>
</protein>